<evidence type="ECO:0000313" key="5">
    <source>
        <dbReference type="EMBL" id="MBP2414797.1"/>
    </source>
</evidence>
<evidence type="ECO:0000313" key="6">
    <source>
        <dbReference type="Proteomes" id="UP000711614"/>
    </source>
</evidence>
<dbReference type="Pfam" id="PF01638">
    <property type="entry name" value="HxlR"/>
    <property type="match status" value="1"/>
</dbReference>
<reference evidence="5 6" key="1">
    <citation type="submission" date="2021-03" db="EMBL/GenBank/DDBJ databases">
        <title>Sequencing the genomes of 1000 actinobacteria strains.</title>
        <authorList>
            <person name="Klenk H.-P."/>
        </authorList>
    </citation>
    <scope>NUCLEOTIDE SEQUENCE [LARGE SCALE GENOMIC DNA]</scope>
    <source>
        <strain evidence="5 6">DSM 16005</strain>
    </source>
</reference>
<dbReference type="InterPro" id="IPR036388">
    <property type="entry name" value="WH-like_DNA-bd_sf"/>
</dbReference>
<dbReference type="Proteomes" id="UP000711614">
    <property type="component" value="Unassembled WGS sequence"/>
</dbReference>
<dbReference type="RefSeq" id="WP_209683189.1">
    <property type="nucleotide sequence ID" value="NZ_JAGIOI010000001.1"/>
</dbReference>
<organism evidence="5 6">
    <name type="scientific">Arthrobacter stackebrandtii</name>
    <dbReference type="NCBI Taxonomy" id="272161"/>
    <lineage>
        <taxon>Bacteria</taxon>
        <taxon>Bacillati</taxon>
        <taxon>Actinomycetota</taxon>
        <taxon>Actinomycetes</taxon>
        <taxon>Micrococcales</taxon>
        <taxon>Micrococcaceae</taxon>
        <taxon>Arthrobacter</taxon>
    </lineage>
</organism>
<sequence>MEVTATKPGSPGETPAEVMTISMAHRELLDQVLDKWSLQVLAELCTAPQRFNELRRAIPAVSQKSLTNTLRRLERNGVVERLVISSRPVAVEYRITPLGKTMRDPIDRLLEWAAQHMMDIERARDRFEGLDPGR</sequence>
<dbReference type="PANTHER" id="PTHR33204">
    <property type="entry name" value="TRANSCRIPTIONAL REGULATOR, MARR FAMILY"/>
    <property type="match status" value="1"/>
</dbReference>
<dbReference type="EMBL" id="JAGIOI010000001">
    <property type="protein sequence ID" value="MBP2414797.1"/>
    <property type="molecule type" value="Genomic_DNA"/>
</dbReference>
<dbReference type="PROSITE" id="PS51118">
    <property type="entry name" value="HTH_HXLR"/>
    <property type="match status" value="1"/>
</dbReference>
<dbReference type="InterPro" id="IPR036390">
    <property type="entry name" value="WH_DNA-bd_sf"/>
</dbReference>
<dbReference type="SUPFAM" id="SSF46785">
    <property type="entry name" value="Winged helix' DNA-binding domain"/>
    <property type="match status" value="1"/>
</dbReference>
<dbReference type="PANTHER" id="PTHR33204:SF39">
    <property type="entry name" value="TRANSCRIPTIONAL REGULATORY PROTEIN"/>
    <property type="match status" value="1"/>
</dbReference>
<evidence type="ECO:0000256" key="1">
    <source>
        <dbReference type="ARBA" id="ARBA00023015"/>
    </source>
</evidence>
<evidence type="ECO:0000256" key="3">
    <source>
        <dbReference type="ARBA" id="ARBA00023163"/>
    </source>
</evidence>
<dbReference type="Gene3D" id="1.10.10.10">
    <property type="entry name" value="Winged helix-like DNA-binding domain superfamily/Winged helix DNA-binding domain"/>
    <property type="match status" value="1"/>
</dbReference>
<keyword evidence="3" id="KW-0804">Transcription</keyword>
<evidence type="ECO:0000256" key="2">
    <source>
        <dbReference type="ARBA" id="ARBA00023125"/>
    </source>
</evidence>
<gene>
    <name evidence="5" type="ORF">JOF48_003596</name>
</gene>
<accession>A0ABS4Z173</accession>
<keyword evidence="2 5" id="KW-0238">DNA-binding</keyword>
<keyword evidence="6" id="KW-1185">Reference proteome</keyword>
<name>A0ABS4Z173_9MICC</name>
<evidence type="ECO:0000259" key="4">
    <source>
        <dbReference type="PROSITE" id="PS51118"/>
    </source>
</evidence>
<proteinExistence type="predicted"/>
<dbReference type="GO" id="GO:0003677">
    <property type="term" value="F:DNA binding"/>
    <property type="evidence" value="ECO:0007669"/>
    <property type="project" value="UniProtKB-KW"/>
</dbReference>
<keyword evidence="1" id="KW-0805">Transcription regulation</keyword>
<protein>
    <submittedName>
        <fullName evidence="5">DNA-binding HxlR family transcriptional regulator</fullName>
    </submittedName>
</protein>
<feature type="domain" description="HTH hxlR-type" evidence="4">
    <location>
        <begin position="14"/>
        <end position="121"/>
    </location>
</feature>
<dbReference type="InterPro" id="IPR002577">
    <property type="entry name" value="HTH_HxlR"/>
</dbReference>
<comment type="caution">
    <text evidence="5">The sequence shown here is derived from an EMBL/GenBank/DDBJ whole genome shotgun (WGS) entry which is preliminary data.</text>
</comment>